<dbReference type="PROSITE" id="PS50929">
    <property type="entry name" value="ABC_TM1F"/>
    <property type="match status" value="1"/>
</dbReference>
<keyword evidence="11" id="KW-1185">Reference proteome</keyword>
<keyword evidence="5 7" id="KW-1133">Transmembrane helix</keyword>
<evidence type="ECO:0000259" key="9">
    <source>
        <dbReference type="PROSITE" id="PS50929"/>
    </source>
</evidence>
<evidence type="ECO:0000256" key="2">
    <source>
        <dbReference type="ARBA" id="ARBA00022692"/>
    </source>
</evidence>
<dbReference type="InterPro" id="IPR027417">
    <property type="entry name" value="P-loop_NTPase"/>
</dbReference>
<feature type="transmembrane region" description="Helical" evidence="7">
    <location>
        <begin position="170"/>
        <end position="189"/>
    </location>
</feature>
<name>A0A919T7U1_9ACTN</name>
<dbReference type="Proteomes" id="UP000677082">
    <property type="component" value="Unassembled WGS sequence"/>
</dbReference>
<dbReference type="GO" id="GO:0016887">
    <property type="term" value="F:ATP hydrolysis activity"/>
    <property type="evidence" value="ECO:0007669"/>
    <property type="project" value="InterPro"/>
</dbReference>
<evidence type="ECO:0000259" key="8">
    <source>
        <dbReference type="PROSITE" id="PS50893"/>
    </source>
</evidence>
<evidence type="ECO:0000256" key="3">
    <source>
        <dbReference type="ARBA" id="ARBA00022741"/>
    </source>
</evidence>
<feature type="transmembrane region" description="Helical" evidence="7">
    <location>
        <begin position="267"/>
        <end position="293"/>
    </location>
</feature>
<keyword evidence="2 7" id="KW-0812">Transmembrane</keyword>
<dbReference type="GO" id="GO:0005886">
    <property type="term" value="C:plasma membrane"/>
    <property type="evidence" value="ECO:0007669"/>
    <property type="project" value="UniProtKB-SubCell"/>
</dbReference>
<feature type="transmembrane region" description="Helical" evidence="7">
    <location>
        <begin position="64"/>
        <end position="84"/>
    </location>
</feature>
<protein>
    <recommendedName>
        <fullName evidence="12">ABC transporter</fullName>
    </recommendedName>
</protein>
<comment type="caution">
    <text evidence="10">The sequence shown here is derived from an EMBL/GenBank/DDBJ whole genome shotgun (WGS) entry which is preliminary data.</text>
</comment>
<organism evidence="10 11">
    <name type="scientific">Paractinoplanes toevensis</name>
    <dbReference type="NCBI Taxonomy" id="571911"/>
    <lineage>
        <taxon>Bacteria</taxon>
        <taxon>Bacillati</taxon>
        <taxon>Actinomycetota</taxon>
        <taxon>Actinomycetes</taxon>
        <taxon>Micromonosporales</taxon>
        <taxon>Micromonosporaceae</taxon>
        <taxon>Paractinoplanes</taxon>
    </lineage>
</organism>
<dbReference type="SUPFAM" id="SSF141571">
    <property type="entry name" value="Pentapeptide repeat-like"/>
    <property type="match status" value="1"/>
</dbReference>
<evidence type="ECO:0000313" key="10">
    <source>
        <dbReference type="EMBL" id="GIM89171.1"/>
    </source>
</evidence>
<evidence type="ECO:0000256" key="4">
    <source>
        <dbReference type="ARBA" id="ARBA00022840"/>
    </source>
</evidence>
<dbReference type="PANTHER" id="PTHR43394">
    <property type="entry name" value="ATP-DEPENDENT PERMEASE MDL1, MITOCHONDRIAL"/>
    <property type="match status" value="1"/>
</dbReference>
<evidence type="ECO:0000256" key="7">
    <source>
        <dbReference type="SAM" id="Phobius"/>
    </source>
</evidence>
<dbReference type="PROSITE" id="PS00211">
    <property type="entry name" value="ABC_TRANSPORTER_1"/>
    <property type="match status" value="1"/>
</dbReference>
<dbReference type="EMBL" id="BOQN01000011">
    <property type="protein sequence ID" value="GIM89171.1"/>
    <property type="molecule type" value="Genomic_DNA"/>
</dbReference>
<evidence type="ECO:0000313" key="11">
    <source>
        <dbReference type="Proteomes" id="UP000677082"/>
    </source>
</evidence>
<feature type="domain" description="ABC transmembrane type-1" evidence="9">
    <location>
        <begin position="39"/>
        <end position="313"/>
    </location>
</feature>
<dbReference type="Pfam" id="PF00005">
    <property type="entry name" value="ABC_tran"/>
    <property type="match status" value="1"/>
</dbReference>
<dbReference type="InterPro" id="IPR011527">
    <property type="entry name" value="ABC1_TM_dom"/>
</dbReference>
<dbReference type="GO" id="GO:0015421">
    <property type="term" value="F:ABC-type oligopeptide transporter activity"/>
    <property type="evidence" value="ECO:0007669"/>
    <property type="project" value="TreeGrafter"/>
</dbReference>
<dbReference type="RefSeq" id="WP_213005137.1">
    <property type="nucleotide sequence ID" value="NZ_BOQN01000011.1"/>
</dbReference>
<dbReference type="InterPro" id="IPR003593">
    <property type="entry name" value="AAA+_ATPase"/>
</dbReference>
<dbReference type="PANTHER" id="PTHR43394:SF1">
    <property type="entry name" value="ATP-BINDING CASSETTE SUB-FAMILY B MEMBER 10, MITOCHONDRIAL"/>
    <property type="match status" value="1"/>
</dbReference>
<sequence length="605" mass="64031">MADVRLLAEEPDQRHVLRRAWPHLRRHRAAMGAAVTVNLLATLALTLVPVVIGRAVDELLDNDRTGLLTSAAVVFGLVIARTLLLRWSELLLVRAGEKVVHDLRDLVVERLGGTPLRFLEAHRGGDLLQRATVEIAELAAFVRGQLPDLISLAGYVVFSTIVLLTSSWQLFTLLLVVFAPPMWLLTRIVRRAAERSYPAEAAARATLTSTFSESLQAREQLQIDGATGTWLSRLGGDAGHYYRKARSAQGAATWIDGTWIVQGIASAALLIAGGIMAANGMISVGVVVTFMLASRDLFSSVDDLTLVVGDLLETRVGLARLLDLLDATAAPAAVSAANVSGTNVGAANVSGTNVSAANVSRTNVGPTNVSGTNVSGTNVSEANGLAAEGVTYSYRAGEHVLHGISVHFGPGEHAGIVGETGSGKTTLAKLLCGLYLPDSGTVRLGGADLSALDAADLRKRLVLIPQQVHMIAGSLADNLALTPGRKTRADFANAADALGLTAWIDSLPDGFDTDLGRRGERFSAGERQLVGLVRAAMTDPEVLILDEATADLDPGTAHRIEEALARLRAGRTVLVIAHRPATIDRLPRVIRLHAGRITTEEPPCP</sequence>
<dbReference type="InterPro" id="IPR003439">
    <property type="entry name" value="ABC_transporter-like_ATP-bd"/>
</dbReference>
<evidence type="ECO:0000256" key="5">
    <source>
        <dbReference type="ARBA" id="ARBA00022989"/>
    </source>
</evidence>
<reference evidence="10 11" key="1">
    <citation type="submission" date="2021-03" db="EMBL/GenBank/DDBJ databases">
        <title>Whole genome shotgun sequence of Actinoplanes toevensis NBRC 105298.</title>
        <authorList>
            <person name="Komaki H."/>
            <person name="Tamura T."/>
        </authorList>
    </citation>
    <scope>NUCLEOTIDE SEQUENCE [LARGE SCALE GENOMIC DNA]</scope>
    <source>
        <strain evidence="10 11">NBRC 105298</strain>
    </source>
</reference>
<evidence type="ECO:0000256" key="1">
    <source>
        <dbReference type="ARBA" id="ARBA00004651"/>
    </source>
</evidence>
<dbReference type="Gene3D" id="2.160.20.80">
    <property type="entry name" value="E3 ubiquitin-protein ligase SopA"/>
    <property type="match status" value="1"/>
</dbReference>
<keyword evidence="4" id="KW-0067">ATP-binding</keyword>
<dbReference type="InterPro" id="IPR036640">
    <property type="entry name" value="ABC1_TM_sf"/>
</dbReference>
<dbReference type="Pfam" id="PF00664">
    <property type="entry name" value="ABC_membrane"/>
    <property type="match status" value="1"/>
</dbReference>
<dbReference type="InterPro" id="IPR017871">
    <property type="entry name" value="ABC_transporter-like_CS"/>
</dbReference>
<proteinExistence type="predicted"/>
<dbReference type="Gene3D" id="3.40.50.300">
    <property type="entry name" value="P-loop containing nucleotide triphosphate hydrolases"/>
    <property type="match status" value="1"/>
</dbReference>
<gene>
    <name evidence="10" type="ORF">Ato02nite_009640</name>
</gene>
<dbReference type="GO" id="GO:0005524">
    <property type="term" value="F:ATP binding"/>
    <property type="evidence" value="ECO:0007669"/>
    <property type="project" value="UniProtKB-KW"/>
</dbReference>
<feature type="transmembrane region" description="Helical" evidence="7">
    <location>
        <begin position="29"/>
        <end position="52"/>
    </location>
</feature>
<dbReference type="CDD" id="cd07346">
    <property type="entry name" value="ABC_6TM_exporters"/>
    <property type="match status" value="1"/>
</dbReference>
<dbReference type="PROSITE" id="PS50893">
    <property type="entry name" value="ABC_TRANSPORTER_2"/>
    <property type="match status" value="1"/>
</dbReference>
<dbReference type="SUPFAM" id="SSF90123">
    <property type="entry name" value="ABC transporter transmembrane region"/>
    <property type="match status" value="1"/>
</dbReference>
<dbReference type="AlphaFoldDB" id="A0A919T7U1"/>
<dbReference type="Gene3D" id="1.20.1560.10">
    <property type="entry name" value="ABC transporter type 1, transmembrane domain"/>
    <property type="match status" value="1"/>
</dbReference>
<evidence type="ECO:0000256" key="6">
    <source>
        <dbReference type="ARBA" id="ARBA00023136"/>
    </source>
</evidence>
<dbReference type="SUPFAM" id="SSF52540">
    <property type="entry name" value="P-loop containing nucleoside triphosphate hydrolases"/>
    <property type="match status" value="1"/>
</dbReference>
<keyword evidence="3" id="KW-0547">Nucleotide-binding</keyword>
<keyword evidence="6 7" id="KW-0472">Membrane</keyword>
<feature type="transmembrane region" description="Helical" evidence="7">
    <location>
        <begin position="146"/>
        <end position="164"/>
    </location>
</feature>
<feature type="domain" description="ABC transporter" evidence="8">
    <location>
        <begin position="385"/>
        <end position="605"/>
    </location>
</feature>
<evidence type="ECO:0008006" key="12">
    <source>
        <dbReference type="Google" id="ProtNLM"/>
    </source>
</evidence>
<comment type="subcellular location">
    <subcellularLocation>
        <location evidence="1">Cell membrane</location>
        <topology evidence="1">Multi-pass membrane protein</topology>
    </subcellularLocation>
</comment>
<dbReference type="InterPro" id="IPR039421">
    <property type="entry name" value="Type_1_exporter"/>
</dbReference>
<accession>A0A919T7U1</accession>
<dbReference type="SMART" id="SM00382">
    <property type="entry name" value="AAA"/>
    <property type="match status" value="1"/>
</dbReference>